<dbReference type="Proteomes" id="UP000601710">
    <property type="component" value="Chromosome 27"/>
</dbReference>
<organism evidence="2 3">
    <name type="scientific">Leishmania donovani</name>
    <dbReference type="NCBI Taxonomy" id="5661"/>
    <lineage>
        <taxon>Eukaryota</taxon>
        <taxon>Discoba</taxon>
        <taxon>Euglenozoa</taxon>
        <taxon>Kinetoplastea</taxon>
        <taxon>Metakinetoplastina</taxon>
        <taxon>Trypanosomatida</taxon>
        <taxon>Trypanosomatidae</taxon>
        <taxon>Leishmaniinae</taxon>
        <taxon>Leishmania</taxon>
    </lineage>
</organism>
<feature type="region of interest" description="Disordered" evidence="1">
    <location>
        <begin position="256"/>
        <end position="336"/>
    </location>
</feature>
<sequence>MKTDDHLSQIHTMCRALGIRPAAAAPFIQPALALQRRRLHTPIVAHEKPAAKIALPMLLSDSSGDASYLAGQDSVGTLSMTPPGSPRTRTLTPMSNIHHHAHLATSELPVSVLAASALNFAAAWRTEDSTCAARKDLIHRCLKARRDLELEEAGDRHRLSQLLLTVSEQMHRFVVMGEYSKFVVFCVDQEPVWRQAARQLQKENEARLHTAENIYSRFLMEEVALSEKMRMFQEASDFVVSQGYAAREQRQRAQIRAARRRCDRESASQETPMPFEPQSHLHPHQHNNESNAASLAGGRTPPQLQRPRDDFTDKRSESGKERSAKNAKPHSTTKVDRYRQRWREIIWFLSNGERGKAAQH</sequence>
<proteinExistence type="predicted"/>
<name>A0A6J8FDH3_LEIDO</name>
<evidence type="ECO:0000256" key="1">
    <source>
        <dbReference type="SAM" id="MobiDB-lite"/>
    </source>
</evidence>
<evidence type="ECO:0000313" key="2">
    <source>
        <dbReference type="EMBL" id="CAC5431249.1"/>
    </source>
</evidence>
<feature type="compositionally biased region" description="Basic and acidic residues" evidence="1">
    <location>
        <begin position="306"/>
        <end position="324"/>
    </location>
</feature>
<gene>
    <name evidence="2" type="ORF">LDHU3_27.1950</name>
</gene>
<dbReference type="VEuPathDB" id="TriTrypDB:LDHU3_27.1950"/>
<dbReference type="VEuPathDB" id="TriTrypDB:LdBPK_271260.1"/>
<evidence type="ECO:0000313" key="3">
    <source>
        <dbReference type="Proteomes" id="UP000601710"/>
    </source>
</evidence>
<dbReference type="AlphaFoldDB" id="A0A6J8FDH3"/>
<dbReference type="VEuPathDB" id="TriTrypDB:LdCL_270019100"/>
<dbReference type="EMBL" id="LR812647">
    <property type="protein sequence ID" value="CAC5431249.1"/>
    <property type="molecule type" value="Genomic_DNA"/>
</dbReference>
<protein>
    <submittedName>
        <fullName evidence="2">Hypothetical_protein_conserved</fullName>
    </submittedName>
</protein>
<accession>A0A6J8FDH3</accession>
<reference evidence="2" key="1">
    <citation type="submission" date="2020-06" db="EMBL/GenBank/DDBJ databases">
        <authorList>
            <person name="Camacho E."/>
            <person name="Gonzalez-de la Fuente S."/>
            <person name="Rastrojo A."/>
            <person name="Peiro-Pastor R."/>
            <person name="Solana JC."/>
            <person name="Tabera L."/>
            <person name="Gamarro F."/>
            <person name="Carrasco-Ramiro F."/>
            <person name="Requena JM."/>
            <person name="Aguado B."/>
        </authorList>
    </citation>
    <scope>NUCLEOTIDE SEQUENCE</scope>
</reference>